<proteinExistence type="predicted"/>
<feature type="transmembrane region" description="Helical" evidence="1">
    <location>
        <begin position="31"/>
        <end position="58"/>
    </location>
</feature>
<dbReference type="PANTHER" id="PTHR10953:SF102">
    <property type="entry name" value="ADENYLYLTRANSFERASE AND SULFURTRANSFERASE MOCS3"/>
    <property type="match status" value="1"/>
</dbReference>
<dbReference type="Proteomes" id="UP001596303">
    <property type="component" value="Unassembled WGS sequence"/>
</dbReference>
<dbReference type="Gene3D" id="3.40.50.720">
    <property type="entry name" value="NAD(P)-binding Rossmann-like Domain"/>
    <property type="match status" value="1"/>
</dbReference>
<dbReference type="PANTHER" id="PTHR10953">
    <property type="entry name" value="UBIQUITIN-ACTIVATING ENZYME E1"/>
    <property type="match status" value="1"/>
</dbReference>
<dbReference type="InterPro" id="IPR045886">
    <property type="entry name" value="ThiF/MoeB/HesA"/>
</dbReference>
<dbReference type="CDD" id="cd00757">
    <property type="entry name" value="ThiF_MoeB_HesA_family"/>
    <property type="match status" value="1"/>
</dbReference>
<evidence type="ECO:0000259" key="2">
    <source>
        <dbReference type="Pfam" id="PF00899"/>
    </source>
</evidence>
<dbReference type="InterPro" id="IPR000594">
    <property type="entry name" value="ThiF_NAD_FAD-bd"/>
</dbReference>
<evidence type="ECO:0000313" key="3">
    <source>
        <dbReference type="EMBL" id="MFC6199264.1"/>
    </source>
</evidence>
<comment type="caution">
    <text evidence="3">The sequence shown here is derived from an EMBL/GenBank/DDBJ whole genome shotgun (WGS) entry which is preliminary data.</text>
</comment>
<gene>
    <name evidence="3" type="ORF">ACFQDM_14350</name>
</gene>
<feature type="domain" description="THIF-type NAD/FAD binding fold" evidence="2">
    <location>
        <begin position="9"/>
        <end position="241"/>
    </location>
</feature>
<keyword evidence="4" id="KW-1185">Reference proteome</keyword>
<evidence type="ECO:0000313" key="4">
    <source>
        <dbReference type="Proteomes" id="UP001596303"/>
    </source>
</evidence>
<name>A0ABW1SDI4_9PROT</name>
<evidence type="ECO:0000256" key="1">
    <source>
        <dbReference type="SAM" id="Phobius"/>
    </source>
</evidence>
<dbReference type="Pfam" id="PF00899">
    <property type="entry name" value="ThiF"/>
    <property type="match status" value="1"/>
</dbReference>
<sequence>MTPQQLERYKRHLLVKEIGGPGQQKLLRARIIIVGAGALGGQMAITLAAAGIGFIQIFDDDRVDLSNLQRQTHFVTSDVGALKVDALKARIASLNPGVEIGAVSERWSPEHSMGDANIILDGTDNFESRFEINRWSRQAGIPFVSGAVAGWQGQSLLVNVPDIEACPCYQCYVPEAPPQAGDCNDRGVVGAVTTLTANHMAMIALQYILGLQPKPGRLWLMDGLGDRTRNIALSQDPNCPVCSILDSA</sequence>
<dbReference type="EMBL" id="JBHSSW010000028">
    <property type="protein sequence ID" value="MFC6199264.1"/>
    <property type="molecule type" value="Genomic_DNA"/>
</dbReference>
<accession>A0ABW1SDI4</accession>
<organism evidence="3 4">
    <name type="scientific">Ponticaulis profundi</name>
    <dbReference type="NCBI Taxonomy" id="2665222"/>
    <lineage>
        <taxon>Bacteria</taxon>
        <taxon>Pseudomonadati</taxon>
        <taxon>Pseudomonadota</taxon>
        <taxon>Alphaproteobacteria</taxon>
        <taxon>Hyphomonadales</taxon>
        <taxon>Hyphomonadaceae</taxon>
        <taxon>Ponticaulis</taxon>
    </lineage>
</organism>
<reference evidence="4" key="1">
    <citation type="journal article" date="2019" name="Int. J. Syst. Evol. Microbiol.">
        <title>The Global Catalogue of Microorganisms (GCM) 10K type strain sequencing project: providing services to taxonomists for standard genome sequencing and annotation.</title>
        <authorList>
            <consortium name="The Broad Institute Genomics Platform"/>
            <consortium name="The Broad Institute Genome Sequencing Center for Infectious Disease"/>
            <person name="Wu L."/>
            <person name="Ma J."/>
        </authorList>
    </citation>
    <scope>NUCLEOTIDE SEQUENCE [LARGE SCALE GENOMIC DNA]</scope>
    <source>
        <strain evidence="4">CGMCC-1.15741</strain>
    </source>
</reference>
<dbReference type="InterPro" id="IPR035985">
    <property type="entry name" value="Ubiquitin-activating_enz"/>
</dbReference>
<dbReference type="RefSeq" id="WP_377380165.1">
    <property type="nucleotide sequence ID" value="NZ_JBHSSW010000028.1"/>
</dbReference>
<keyword evidence="1" id="KW-0472">Membrane</keyword>
<protein>
    <submittedName>
        <fullName evidence="3">HesA/MoeB/ThiF family protein</fullName>
    </submittedName>
</protein>
<keyword evidence="1" id="KW-0812">Transmembrane</keyword>
<dbReference type="SUPFAM" id="SSF69572">
    <property type="entry name" value="Activating enzymes of the ubiquitin-like proteins"/>
    <property type="match status" value="1"/>
</dbReference>
<keyword evidence="1" id="KW-1133">Transmembrane helix</keyword>